<proteinExistence type="predicted"/>
<feature type="binding site" evidence="3">
    <location>
        <position position="209"/>
    </location>
    <ligand>
        <name>Zn(2+)</name>
        <dbReference type="ChEBI" id="CHEBI:29105"/>
        <label>1</label>
        <note>catalytic</note>
    </ligand>
</feature>
<evidence type="ECO:0000256" key="1">
    <source>
        <dbReference type="PIRSR" id="PIRSR001359-1"/>
    </source>
</evidence>
<evidence type="ECO:0000313" key="4">
    <source>
        <dbReference type="EMBL" id="QQO09551.1"/>
    </source>
</evidence>
<dbReference type="GO" id="GO:0016832">
    <property type="term" value="F:aldehyde-lyase activity"/>
    <property type="evidence" value="ECO:0007669"/>
    <property type="project" value="InterPro"/>
</dbReference>
<evidence type="ECO:0000256" key="3">
    <source>
        <dbReference type="PIRSR" id="PIRSR001359-3"/>
    </source>
</evidence>
<evidence type="ECO:0000313" key="5">
    <source>
        <dbReference type="Proteomes" id="UP000595917"/>
    </source>
</evidence>
<dbReference type="RefSeq" id="WP_215626854.1">
    <property type="nucleotide sequence ID" value="NZ_CP067089.2"/>
</dbReference>
<dbReference type="AlphaFoldDB" id="A0A7T7XNG4"/>
<dbReference type="NCBIfam" id="TIGR00167">
    <property type="entry name" value="cbbA"/>
    <property type="match status" value="1"/>
</dbReference>
<dbReference type="GO" id="GO:0005975">
    <property type="term" value="P:carbohydrate metabolic process"/>
    <property type="evidence" value="ECO:0007669"/>
    <property type="project" value="InterPro"/>
</dbReference>
<dbReference type="EMBL" id="CP067089">
    <property type="protein sequence ID" value="QQO09551.1"/>
    <property type="molecule type" value="Genomic_DNA"/>
</dbReference>
<name>A0A7T7XNG4_9SPIR</name>
<feature type="binding site" evidence="3">
    <location>
        <position position="133"/>
    </location>
    <ligand>
        <name>Zn(2+)</name>
        <dbReference type="ChEBI" id="CHEBI:29105"/>
        <label>2</label>
    </ligand>
</feature>
<dbReference type="CDD" id="cd00947">
    <property type="entry name" value="TBP_aldolase_IIB"/>
    <property type="match status" value="1"/>
</dbReference>
<keyword evidence="3" id="KW-0862">Zinc</keyword>
<dbReference type="Pfam" id="PF01116">
    <property type="entry name" value="F_bP_aldolase"/>
    <property type="match status" value="1"/>
</dbReference>
<feature type="binding site" evidence="2">
    <location>
        <begin position="210"/>
        <end position="212"/>
    </location>
    <ligand>
        <name>dihydroxyacetone phosphate</name>
        <dbReference type="ChEBI" id="CHEBI:57642"/>
    </ligand>
</feature>
<dbReference type="PANTHER" id="PTHR30304">
    <property type="entry name" value="D-TAGATOSE-1,6-BISPHOSPHATE ALDOLASE"/>
    <property type="match status" value="1"/>
</dbReference>
<dbReference type="PANTHER" id="PTHR30304:SF0">
    <property type="entry name" value="D-TAGATOSE-1,6-BISPHOSPHATE ALDOLASE SUBUNIT GATY-RELATED"/>
    <property type="match status" value="1"/>
</dbReference>
<feature type="binding site" evidence="3">
    <location>
        <position position="181"/>
    </location>
    <ligand>
        <name>Zn(2+)</name>
        <dbReference type="ChEBI" id="CHEBI:29105"/>
        <label>1</label>
        <note>catalytic</note>
    </ligand>
</feature>
<gene>
    <name evidence="4" type="ORF">JFL75_01110</name>
</gene>
<feature type="binding site" evidence="2">
    <location>
        <position position="182"/>
    </location>
    <ligand>
        <name>dihydroxyacetone phosphate</name>
        <dbReference type="ChEBI" id="CHEBI:57642"/>
    </ligand>
</feature>
<feature type="binding site" evidence="3">
    <location>
        <position position="103"/>
    </location>
    <ligand>
        <name>Zn(2+)</name>
        <dbReference type="ChEBI" id="CHEBI:29105"/>
        <label>2</label>
    </ligand>
</feature>
<dbReference type="InterPro" id="IPR050246">
    <property type="entry name" value="Class_II_FBP_aldolase"/>
</dbReference>
<dbReference type="Proteomes" id="UP000595917">
    <property type="component" value="Chromosome"/>
</dbReference>
<dbReference type="InterPro" id="IPR000771">
    <property type="entry name" value="FBA_II"/>
</dbReference>
<dbReference type="Gene3D" id="3.20.20.70">
    <property type="entry name" value="Aldolase class I"/>
    <property type="match status" value="1"/>
</dbReference>
<keyword evidence="3" id="KW-0479">Metal-binding</keyword>
<comment type="cofactor">
    <cofactor evidence="3">
        <name>Zn(2+)</name>
        <dbReference type="ChEBI" id="CHEBI:29105"/>
    </cofactor>
    <text evidence="3">Binds 2 Zn(2+) ions per subunit. One is catalytic and the other provides a structural contribution.</text>
</comment>
<dbReference type="InterPro" id="IPR013785">
    <property type="entry name" value="Aldolase_TIM"/>
</dbReference>
<reference evidence="4" key="1">
    <citation type="submission" date="2021-01" db="EMBL/GenBank/DDBJ databases">
        <title>Description of Breznakiella homolactica.</title>
        <authorList>
            <person name="Song Y."/>
            <person name="Brune A."/>
        </authorList>
    </citation>
    <scope>NUCLEOTIDE SEQUENCE</scope>
    <source>
        <strain evidence="4">RmG30</strain>
    </source>
</reference>
<dbReference type="SUPFAM" id="SSF51569">
    <property type="entry name" value="Aldolase"/>
    <property type="match status" value="1"/>
</dbReference>
<keyword evidence="5" id="KW-1185">Reference proteome</keyword>
<organism evidence="4 5">
    <name type="scientific">Breznakiella homolactica</name>
    <dbReference type="NCBI Taxonomy" id="2798577"/>
    <lineage>
        <taxon>Bacteria</taxon>
        <taxon>Pseudomonadati</taxon>
        <taxon>Spirochaetota</taxon>
        <taxon>Spirochaetia</taxon>
        <taxon>Spirochaetales</taxon>
        <taxon>Breznakiellaceae</taxon>
        <taxon>Breznakiella</taxon>
    </lineage>
</organism>
<accession>A0A7T7XNG4</accession>
<sequence length="282" mass="30109">MLVTLNEVLKDARKNKYAVGMFNATNLEMAKGIIRAAEETQSPVIFGTAEVLLPIAGLEELSYFLIPMAKKAKVPVVVHFDHGLTEANIFHALKAGFTSVMYDCSTDTYGNNIKRVAALTKAAHNFGASVEGELGHVGANENAAESSGGDDHSIYTDPKQAQEYAERTGVDALAVAIGNAHGAYTTAPKLDIGILKQISSDVSCPLVLHGGSGLSADDFRNCIREGICKVNIFTDINNTAARYIAGHYKDGMGYTDLEIGVTEAIQAEVVKKLQLFGSVNRA</sequence>
<dbReference type="GO" id="GO:0008270">
    <property type="term" value="F:zinc ion binding"/>
    <property type="evidence" value="ECO:0007669"/>
    <property type="project" value="InterPro"/>
</dbReference>
<feature type="binding site" evidence="3">
    <location>
        <position position="82"/>
    </location>
    <ligand>
        <name>Zn(2+)</name>
        <dbReference type="ChEBI" id="CHEBI:29105"/>
        <label>1</label>
        <note>catalytic</note>
    </ligand>
</feature>
<feature type="active site" description="Proton donor" evidence="1">
    <location>
        <position position="81"/>
    </location>
</feature>
<feature type="binding site" evidence="2">
    <location>
        <begin position="231"/>
        <end position="234"/>
    </location>
    <ligand>
        <name>dihydroxyacetone phosphate</name>
        <dbReference type="ChEBI" id="CHEBI:57642"/>
    </ligand>
</feature>
<protein>
    <submittedName>
        <fullName evidence="4">Class II fructose-bisphosphate aldolase</fullName>
    </submittedName>
</protein>
<evidence type="ECO:0000256" key="2">
    <source>
        <dbReference type="PIRSR" id="PIRSR001359-2"/>
    </source>
</evidence>
<dbReference type="PIRSF" id="PIRSF001359">
    <property type="entry name" value="F_bP_aldolase_II"/>
    <property type="match status" value="1"/>
</dbReference>
<dbReference type="KEGG" id="bhc:JFL75_01110"/>
<dbReference type="PROSITE" id="PS00806">
    <property type="entry name" value="ALDOLASE_CLASS_II_2"/>
    <property type="match status" value="1"/>
</dbReference>